<feature type="compositionally biased region" description="Pro residues" evidence="5">
    <location>
        <begin position="1666"/>
        <end position="1678"/>
    </location>
</feature>
<evidence type="ECO:0000256" key="2">
    <source>
        <dbReference type="ARBA" id="ARBA00022553"/>
    </source>
</evidence>
<keyword evidence="9" id="KW-1185">Reference proteome</keyword>
<dbReference type="Gene3D" id="3.40.50.720">
    <property type="entry name" value="NAD(P)-binding Rossmann-like Domain"/>
    <property type="match status" value="2"/>
</dbReference>
<dbReference type="RefSeq" id="WP_387907875.1">
    <property type="nucleotide sequence ID" value="NZ_JBIBEG010000011.1"/>
</dbReference>
<organism evidence="8 9">
    <name type="scientific">Streptomyces argenteolus</name>
    <dbReference type="NCBI Taxonomy" id="67274"/>
    <lineage>
        <taxon>Bacteria</taxon>
        <taxon>Bacillati</taxon>
        <taxon>Actinomycetota</taxon>
        <taxon>Actinomycetes</taxon>
        <taxon>Kitasatosporales</taxon>
        <taxon>Streptomycetaceae</taxon>
        <taxon>Streptomyces</taxon>
    </lineage>
</organism>
<feature type="region of interest" description="C-terminal hotdog fold" evidence="3">
    <location>
        <begin position="1680"/>
        <end position="1823"/>
    </location>
</feature>
<comment type="similarity">
    <text evidence="4">Belongs to the thiolase-like superfamily. Beta-ketoacyl-ACP synthases family.</text>
</comment>
<dbReference type="Proteomes" id="UP001602322">
    <property type="component" value="Unassembled WGS sequence"/>
</dbReference>
<reference evidence="8 9" key="1">
    <citation type="submission" date="2024-10" db="EMBL/GenBank/DDBJ databases">
        <title>The Natural Products Discovery Center: Release of the First 8490 Sequenced Strains for Exploring Actinobacteria Biosynthetic Diversity.</title>
        <authorList>
            <person name="Kalkreuter E."/>
            <person name="Kautsar S.A."/>
            <person name="Yang D."/>
            <person name="Bader C.D."/>
            <person name="Teijaro C.N."/>
            <person name="Fluegel L."/>
            <person name="Davis C.M."/>
            <person name="Simpson J.R."/>
            <person name="Lauterbach L."/>
            <person name="Steele A.D."/>
            <person name="Gui C."/>
            <person name="Meng S."/>
            <person name="Li G."/>
            <person name="Viehrig K."/>
            <person name="Ye F."/>
            <person name="Su P."/>
            <person name="Kiefer A.F."/>
            <person name="Nichols A."/>
            <person name="Cepeda A.J."/>
            <person name="Yan W."/>
            <person name="Fan B."/>
            <person name="Jiang Y."/>
            <person name="Adhikari A."/>
            <person name="Zheng C.-J."/>
            <person name="Schuster L."/>
            <person name="Cowan T.M."/>
            <person name="Smanski M.J."/>
            <person name="Chevrette M.G."/>
            <person name="De Carvalho L.P.S."/>
            <person name="Shen B."/>
        </authorList>
    </citation>
    <scope>NUCLEOTIDE SEQUENCE [LARGE SCALE GENOMIC DNA]</scope>
    <source>
        <strain evidence="8 9">NPDC012540</strain>
    </source>
</reference>
<dbReference type="PROSITE" id="PS52019">
    <property type="entry name" value="PKS_MFAS_DH"/>
    <property type="match status" value="1"/>
</dbReference>
<name>A0ABW6XEI2_9ACTN</name>
<dbReference type="InterPro" id="IPR049900">
    <property type="entry name" value="PKS_mFAS_DH"/>
</dbReference>
<dbReference type="InterPro" id="IPR036291">
    <property type="entry name" value="NAD(P)-bd_dom_sf"/>
</dbReference>
<evidence type="ECO:0000256" key="5">
    <source>
        <dbReference type="SAM" id="MobiDB-lite"/>
    </source>
</evidence>
<dbReference type="EMBL" id="JBIBEG010000011">
    <property type="protein sequence ID" value="MFF5900141.1"/>
    <property type="molecule type" value="Genomic_DNA"/>
</dbReference>
<comment type="caution">
    <text evidence="3">Lacks conserved residue(s) required for the propagation of feature annotation.</text>
</comment>
<dbReference type="InterPro" id="IPR002347">
    <property type="entry name" value="SDR_fam"/>
</dbReference>
<dbReference type="Pfam" id="PF08659">
    <property type="entry name" value="KR"/>
    <property type="match status" value="1"/>
</dbReference>
<evidence type="ECO:0000256" key="3">
    <source>
        <dbReference type="PROSITE-ProRule" id="PRU01363"/>
    </source>
</evidence>
<evidence type="ECO:0000256" key="1">
    <source>
        <dbReference type="ARBA" id="ARBA00022450"/>
    </source>
</evidence>
<dbReference type="InterPro" id="IPR042104">
    <property type="entry name" value="PKS_dehydratase_sf"/>
</dbReference>
<dbReference type="SMART" id="SM00822">
    <property type="entry name" value="PKS_KR"/>
    <property type="match status" value="1"/>
</dbReference>
<dbReference type="PANTHER" id="PTHR43775">
    <property type="entry name" value="FATTY ACID SYNTHASE"/>
    <property type="match status" value="1"/>
</dbReference>
<feature type="domain" description="Ketosynthase family 3 (KS3)" evidence="6">
    <location>
        <begin position="297"/>
        <end position="714"/>
    </location>
</feature>
<comment type="caution">
    <text evidence="8">The sequence shown here is derived from an EMBL/GenBank/DDBJ whole genome shotgun (WGS) entry which is preliminary data.</text>
</comment>
<keyword evidence="2" id="KW-0597">Phosphoprotein</keyword>
<dbReference type="Gene3D" id="3.10.129.110">
    <property type="entry name" value="Polyketide synthase dehydratase"/>
    <property type="match status" value="1"/>
</dbReference>
<evidence type="ECO:0000259" key="7">
    <source>
        <dbReference type="PROSITE" id="PS52019"/>
    </source>
</evidence>
<dbReference type="SUPFAM" id="SSF51735">
    <property type="entry name" value="NAD(P)-binding Rossmann-fold domains"/>
    <property type="match status" value="2"/>
</dbReference>
<feature type="region of interest" description="N-terminal hotdog fold" evidence="3">
    <location>
        <begin position="1520"/>
        <end position="1667"/>
    </location>
</feature>
<dbReference type="InterPro" id="IPR014030">
    <property type="entry name" value="Ketoacyl_synth_N"/>
</dbReference>
<dbReference type="Pfam" id="PF13561">
    <property type="entry name" value="adh_short_C2"/>
    <property type="match status" value="1"/>
</dbReference>
<accession>A0ABW6XEI2</accession>
<dbReference type="InterPro" id="IPR020841">
    <property type="entry name" value="PKS_Beta-ketoAc_synthase_dom"/>
</dbReference>
<protein>
    <submittedName>
        <fullName evidence="8">SDR family oxidoreductase</fullName>
    </submittedName>
</protein>
<keyword evidence="4" id="KW-0808">Transferase</keyword>
<gene>
    <name evidence="8" type="ORF">ACFY8O_30015</name>
</gene>
<dbReference type="InterPro" id="IPR014031">
    <property type="entry name" value="Ketoacyl_synth_C"/>
</dbReference>
<sequence>MSADLRGRTALVTGGGHGVGAVTALLLAAAGAHVIVNYFHSPEQAAATVEAIKRAGGSAVAVRASVADPGSVRGMFERIAAEYGGLDVLVNNAARGTLAPTEELSDGEWDKCLRVSLHGTRWMCRAAAPLMAHRTGAAIVNLSSIGATRVLASYTALGVSKAAVEALTRYLAVDYAPLGIRVNAASAGLLDNGVAKAFPDAEALAEQVRLSTPLGRLGSEEDLARLVLFLASDESAFFTGQTLMADGGLGLGHQALSPRSAHACGPPPAPGPVPVSAVEPAESAHRVPTEARPAVDESLVAVVGMGIVVPGADDTSGYWDVLTSAVPRFVEPGDRFDLAKFWDPDPLAEDRTYSRVAGYCRSASSAVTGQDGHWLRRAATEALGPLPRDGVSAWIGAWPGGSQDAAESAVARAVLDLTDASHREEVGRRLADLLPRADVDAGCRGPHARVVEALTPLGVRAEDVLVVDAACASSLNAVELGAAALVDGRCAVALCGGVEQLDPTASVMFAKLGGLSPTGRVGSLGEDADGTLFSDGAAVVALKLYGRARADGDRILAVLTGFGASADGRGKSIAAPNPEGQRLAVERARAARNTPADRIDWVVAHATGTRAGDAAELEALAGLAAPGRTTWCSSAKAQIGHMGWAAGTASLIQAVLGLQHELIPAQLLHGRARQVPPLVVPERHVPFPRLERRRTVAVSAFGFGGTNAHLLVSDPPTDADPVPGAASGPGGEIDVVAWSAVLPGRPGPDAVRAWLTGTGPAPEPAFPVPYPAPRPHDTLLAPRTASAIDPAQVLALETAAAFAREHGPIWTGLERSTGVVGVTTGMSTFLAATTLRCYRPVLSGLPSPARLTEALAAATQAVPPCTEDTQPGVMPNVTASRLARRFGLKGSALVVDSGRRGFAAGVDVAASALRRGTLDLALVLAWDGPERAARPGDGEGAVLVALARRGTAAERGWRTLGGLDELTRAAEEQHDHPERLVTGPALALVAAAEHAVRARNEATDPGRTGTVPRAVECGAVERRTVRHLGRLLPRPDTAGPDTAAPPPRSVVISDHPDPLSFLSPGNKPAGALVLTTADRPAPGVHRAGPLLERKGREALSALLADRPPHLRLVVTGSDDRGQHTMHDLLFVTARTLHRTAGRDPGSLGMLLGNAADRFGLRPGAALHSGFLLALARERPRLPVAAVACDGALDRSSWIRMERALAAKHTPLLLRLDGVDHQEVLYPVPLPPAGAGECLPPSTGSAVVAGGTGGIVGSMLRALAERSRPTLWVLGSSTPEELPNGWDALPTAEARRRLVRAAAAAGRPVREALAAADRLLAGARAQRALTSLRGEFGEGNVHYLVCDLTDPEQVAAAARAVYAVTPRIDLLVHGAGRSRPTLLERKRFADFSRIRDVKTLGLLNLAAAFDDPAPTRWLNIGSLSGVLGTAGDTDYTAANAFLRAHSSRLRDSGTLSFTLWQDAGLGSEPLVKDYLRDRSELTAIDEREGREQFLAELVHGTRAEPGGVYLGRAEHRAFDGHRALAAASPYLRQRVERHRDRARWECPFTLSADAIFQHHLVNGRPTIPGTFLLDAAAQAAHELLPGQFLAGFSAADFSRFAVPYTKHGTLTLDIAAELARDLDGTFAPGAVCVRVVLTSVPRPFRQNRVDGERVRHAEVLVHLLPEPRTPPSRCPPPGPVARRAVSDPYHRPESPVLLRGPFANTSGCGYAEQRATSVWRLPPDAEVRELGGLAVPALLLCATLRTAALRVGADGRQEVFVPRRLARVDVYAPGNDLDLAAAHPEGIHLVGDLREGRFEASAEGGVLLTAEGLEGVALGTIANVGGPEGTT</sequence>
<dbReference type="Pfam" id="PF02801">
    <property type="entry name" value="Ketoacyl-synt_C"/>
    <property type="match status" value="1"/>
</dbReference>
<evidence type="ECO:0000313" key="8">
    <source>
        <dbReference type="EMBL" id="MFF5900141.1"/>
    </source>
</evidence>
<dbReference type="InterPro" id="IPR057326">
    <property type="entry name" value="KR_dom"/>
</dbReference>
<dbReference type="PROSITE" id="PS52004">
    <property type="entry name" value="KS3_2"/>
    <property type="match status" value="1"/>
</dbReference>
<dbReference type="Pfam" id="PF00109">
    <property type="entry name" value="ketoacyl-synt"/>
    <property type="match status" value="3"/>
</dbReference>
<feature type="domain" description="PKS/mFAS DH" evidence="7">
    <location>
        <begin position="1520"/>
        <end position="1823"/>
    </location>
</feature>
<dbReference type="PANTHER" id="PTHR43775:SF37">
    <property type="entry name" value="SI:DKEY-61P9.11"/>
    <property type="match status" value="1"/>
</dbReference>
<dbReference type="InterPro" id="IPR016039">
    <property type="entry name" value="Thiolase-like"/>
</dbReference>
<dbReference type="InterPro" id="IPR013968">
    <property type="entry name" value="PKS_KR"/>
</dbReference>
<dbReference type="SUPFAM" id="SSF53901">
    <property type="entry name" value="Thiolase-like"/>
    <property type="match status" value="3"/>
</dbReference>
<keyword evidence="1" id="KW-0596">Phosphopantetheine</keyword>
<dbReference type="InterPro" id="IPR050091">
    <property type="entry name" value="PKS_NRPS_Biosynth_Enz"/>
</dbReference>
<dbReference type="PRINTS" id="PR00081">
    <property type="entry name" value="GDHRDH"/>
</dbReference>
<evidence type="ECO:0000313" key="9">
    <source>
        <dbReference type="Proteomes" id="UP001602322"/>
    </source>
</evidence>
<dbReference type="Gene3D" id="3.40.47.10">
    <property type="match status" value="2"/>
</dbReference>
<dbReference type="CDD" id="cd00833">
    <property type="entry name" value="PKS"/>
    <property type="match status" value="1"/>
</dbReference>
<proteinExistence type="inferred from homology"/>
<feature type="region of interest" description="Disordered" evidence="5">
    <location>
        <begin position="1666"/>
        <end position="1686"/>
    </location>
</feature>
<evidence type="ECO:0000259" key="6">
    <source>
        <dbReference type="PROSITE" id="PS52004"/>
    </source>
</evidence>
<evidence type="ECO:0000256" key="4">
    <source>
        <dbReference type="RuleBase" id="RU003694"/>
    </source>
</evidence>
<dbReference type="SMART" id="SM00825">
    <property type="entry name" value="PKS_KS"/>
    <property type="match status" value="1"/>
</dbReference>